<dbReference type="InterPro" id="IPR050144">
    <property type="entry name" value="AAE_transporter"/>
</dbReference>
<feature type="transmembrane region" description="Helical" evidence="8">
    <location>
        <begin position="403"/>
        <end position="421"/>
    </location>
</feature>
<evidence type="ECO:0000259" key="9">
    <source>
        <dbReference type="PROSITE" id="PS51202"/>
    </source>
</evidence>
<evidence type="ECO:0000313" key="10">
    <source>
        <dbReference type="EMBL" id="EKB31523.1"/>
    </source>
</evidence>
<dbReference type="OrthoDB" id="9155749at2"/>
<feature type="transmembrane region" description="Helical" evidence="8">
    <location>
        <begin position="466"/>
        <end position="489"/>
    </location>
</feature>
<dbReference type="Pfam" id="PF06826">
    <property type="entry name" value="Asp-Al_Ex"/>
    <property type="match status" value="2"/>
</dbReference>
<feature type="domain" description="RCK C-terminal" evidence="9">
    <location>
        <begin position="282"/>
        <end position="366"/>
    </location>
</feature>
<feature type="domain" description="RCK C-terminal" evidence="9">
    <location>
        <begin position="194"/>
        <end position="280"/>
    </location>
</feature>
<dbReference type="STRING" id="742823.HMPREF9465_00858"/>
<dbReference type="InterPro" id="IPR006037">
    <property type="entry name" value="RCK_C"/>
</dbReference>
<feature type="transmembrane region" description="Helical" evidence="8">
    <location>
        <begin position="97"/>
        <end position="120"/>
    </location>
</feature>
<comment type="subcellular location">
    <subcellularLocation>
        <location evidence="1">Cell membrane</location>
        <topology evidence="1">Multi-pass membrane protein</topology>
    </subcellularLocation>
</comment>
<feature type="transmembrane region" description="Helical" evidence="8">
    <location>
        <begin position="12"/>
        <end position="31"/>
    </location>
</feature>
<dbReference type="HOGENOM" id="CLU_035023_3_1_4"/>
<dbReference type="RefSeq" id="WP_005434486.1">
    <property type="nucleotide sequence ID" value="NZ_JH815515.1"/>
</dbReference>
<name>K1JY39_9BURK</name>
<dbReference type="InterPro" id="IPR036721">
    <property type="entry name" value="RCK_C_sf"/>
</dbReference>
<dbReference type="PANTHER" id="PTHR30445:SF3">
    <property type="entry name" value="TRANSPORT PROTEIN YIDE-RELATED"/>
    <property type="match status" value="1"/>
</dbReference>
<dbReference type="NCBIfam" id="NF003007">
    <property type="entry name" value="PRK03818.1"/>
    <property type="match status" value="1"/>
</dbReference>
<evidence type="ECO:0000256" key="1">
    <source>
        <dbReference type="ARBA" id="ARBA00004651"/>
    </source>
</evidence>
<sequence length="557" mass="60051">MGWLQALLTDSGSFTHALLAYSLIIAAGLWIGRFRFFGVSVGVTCVLFLGLFARYLGVDVDPSIISFFRNFGLVLFVFFIGLQVGPSFFSTLRNSGWGLNGLMCLSVGVSLLLTVGIWAASDGALALPQLLGVHFGAVTSTPGLGATQEALAAMGYKGDITVGYACAYPVSIIGVILTLLFVRKVFGIDVKHEEMLWEEAQKKRAQTPIYFHVTLSNHALDNHTLREIRSLVGRNFICSRILHDGVITSPTADTVVHEGDKLRIVAGPRDKEAIVAFCGEEDTKIDLATAHSPLVSRLISVTREEVNGALIEDLHLSRMDGVNITRVNRSGVVLFPYNTLRLQIGDTLNCVGPANAVARLAAMMGNQEKRLERPNVFAIFIGIALGLVLGSVPIAFPGMPTEIKLGLAGGPLIAAILLSYYGPRFHLVTYTTVSANLMLREWGLTFFLASTGLAAGDMFIEAFVSGIGWVYMALGLVISVVPMAVMAVVARRFMRLNFHTIAGLIAGASTSSSALSFVNSLSERGLAVLAYSTVYPLAMFLRIISGQIILMLFFSMQ</sequence>
<organism evidence="10 11">
    <name type="scientific">Sutterella wadsworthensis 2_1_59BFAA</name>
    <dbReference type="NCBI Taxonomy" id="742823"/>
    <lineage>
        <taxon>Bacteria</taxon>
        <taxon>Pseudomonadati</taxon>
        <taxon>Pseudomonadota</taxon>
        <taxon>Betaproteobacteria</taxon>
        <taxon>Burkholderiales</taxon>
        <taxon>Sutterellaceae</taxon>
        <taxon>Sutterella</taxon>
    </lineage>
</organism>
<feature type="transmembrane region" description="Helical" evidence="8">
    <location>
        <begin position="162"/>
        <end position="182"/>
    </location>
</feature>
<dbReference type="PANTHER" id="PTHR30445">
    <property type="entry name" value="K(+)_H(+) ANTIPORTER SUBUNIT KHTT"/>
    <property type="match status" value="1"/>
</dbReference>
<keyword evidence="6 8" id="KW-1133">Transmembrane helix</keyword>
<evidence type="ECO:0000256" key="5">
    <source>
        <dbReference type="ARBA" id="ARBA00022692"/>
    </source>
</evidence>
<feature type="transmembrane region" description="Helical" evidence="8">
    <location>
        <begin position="36"/>
        <end position="57"/>
    </location>
</feature>
<dbReference type="EMBL" id="ADMG01000022">
    <property type="protein sequence ID" value="EKB31523.1"/>
    <property type="molecule type" value="Genomic_DNA"/>
</dbReference>
<evidence type="ECO:0000256" key="4">
    <source>
        <dbReference type="ARBA" id="ARBA00022475"/>
    </source>
</evidence>
<keyword evidence="7 8" id="KW-0472">Membrane</keyword>
<dbReference type="NCBIfam" id="TIGR01625">
    <property type="entry name" value="YidE_YbjL_dupl"/>
    <property type="match status" value="2"/>
</dbReference>
<dbReference type="SUPFAM" id="SSF116726">
    <property type="entry name" value="TrkA C-terminal domain-like"/>
    <property type="match status" value="2"/>
</dbReference>
<accession>K1JY39</accession>
<feature type="transmembrane region" description="Helical" evidence="8">
    <location>
        <begin position="442"/>
        <end position="460"/>
    </location>
</feature>
<evidence type="ECO:0000256" key="8">
    <source>
        <dbReference type="SAM" id="Phobius"/>
    </source>
</evidence>
<dbReference type="GO" id="GO:0008324">
    <property type="term" value="F:monoatomic cation transmembrane transporter activity"/>
    <property type="evidence" value="ECO:0007669"/>
    <property type="project" value="InterPro"/>
</dbReference>
<feature type="transmembrane region" description="Helical" evidence="8">
    <location>
        <begin position="63"/>
        <end position="85"/>
    </location>
</feature>
<dbReference type="AlphaFoldDB" id="K1JY39"/>
<dbReference type="GO" id="GO:0005886">
    <property type="term" value="C:plasma membrane"/>
    <property type="evidence" value="ECO:0007669"/>
    <property type="project" value="UniProtKB-SubCell"/>
</dbReference>
<keyword evidence="11" id="KW-1185">Reference proteome</keyword>
<keyword evidence="4" id="KW-1003">Cell membrane</keyword>
<dbReference type="GO" id="GO:0006813">
    <property type="term" value="P:potassium ion transport"/>
    <property type="evidence" value="ECO:0007669"/>
    <property type="project" value="InterPro"/>
</dbReference>
<dbReference type="PROSITE" id="PS51202">
    <property type="entry name" value="RCK_C"/>
    <property type="match status" value="2"/>
</dbReference>
<dbReference type="Gene3D" id="3.30.70.1450">
    <property type="entry name" value="Regulator of K+ conductance, C-terminal domain"/>
    <property type="match status" value="2"/>
</dbReference>
<feature type="transmembrane region" description="Helical" evidence="8">
    <location>
        <begin position="534"/>
        <end position="554"/>
    </location>
</feature>
<dbReference type="InterPro" id="IPR006512">
    <property type="entry name" value="YidE_YbjL"/>
</dbReference>
<evidence type="ECO:0000256" key="3">
    <source>
        <dbReference type="ARBA" id="ARBA00022448"/>
    </source>
</evidence>
<keyword evidence="3" id="KW-0813">Transport</keyword>
<dbReference type="eggNOG" id="COG2985">
    <property type="taxonomic scope" value="Bacteria"/>
</dbReference>
<reference evidence="10 11" key="1">
    <citation type="submission" date="2012-05" db="EMBL/GenBank/DDBJ databases">
        <title>The Genome Sequence of Sutterella wadsworthensis 2_1_59BFAA.</title>
        <authorList>
            <consortium name="The Broad Institute Genome Sequencing Platform"/>
            <person name="Earl A."/>
            <person name="Ward D."/>
            <person name="Feldgarden M."/>
            <person name="Gevers D."/>
            <person name="Daigneault M."/>
            <person name="Strauss J."/>
            <person name="Allen-Vercoe E."/>
            <person name="Walker B."/>
            <person name="Young S.K."/>
            <person name="Zeng Q."/>
            <person name="Gargeya S."/>
            <person name="Fitzgerald M."/>
            <person name="Haas B."/>
            <person name="Abouelleil A."/>
            <person name="Alvarado L."/>
            <person name="Arachchi H.M."/>
            <person name="Berlin A.M."/>
            <person name="Chapman S.B."/>
            <person name="Goldberg J."/>
            <person name="Griggs A."/>
            <person name="Gujja S."/>
            <person name="Hansen M."/>
            <person name="Howarth C."/>
            <person name="Imamovic A."/>
            <person name="Larimer J."/>
            <person name="McCowen C."/>
            <person name="Montmayeur A."/>
            <person name="Murphy C."/>
            <person name="Neiman D."/>
            <person name="Pearson M."/>
            <person name="Priest M."/>
            <person name="Roberts A."/>
            <person name="Saif S."/>
            <person name="Shea T."/>
            <person name="Sisk P."/>
            <person name="Sykes S."/>
            <person name="Wortman J."/>
            <person name="Nusbaum C."/>
            <person name="Birren B."/>
        </authorList>
    </citation>
    <scope>NUCLEOTIDE SEQUENCE [LARGE SCALE GENOMIC DNA]</scope>
    <source>
        <strain evidence="10 11">2_1_59BFAA</strain>
    </source>
</reference>
<dbReference type="Proteomes" id="UP000005835">
    <property type="component" value="Unassembled WGS sequence"/>
</dbReference>
<gene>
    <name evidence="10" type="ORF">HMPREF9465_00858</name>
</gene>
<keyword evidence="5 8" id="KW-0812">Transmembrane</keyword>
<evidence type="ECO:0000256" key="2">
    <source>
        <dbReference type="ARBA" id="ARBA00009854"/>
    </source>
</evidence>
<feature type="transmembrane region" description="Helical" evidence="8">
    <location>
        <begin position="376"/>
        <end position="397"/>
    </location>
</feature>
<comment type="similarity">
    <text evidence="2">Belongs to the AAE transporter (TC 2.A.81) family.</text>
</comment>
<evidence type="ECO:0000256" key="7">
    <source>
        <dbReference type="ARBA" id="ARBA00023136"/>
    </source>
</evidence>
<evidence type="ECO:0000313" key="11">
    <source>
        <dbReference type="Proteomes" id="UP000005835"/>
    </source>
</evidence>
<proteinExistence type="inferred from homology"/>
<comment type="caution">
    <text evidence="10">The sequence shown here is derived from an EMBL/GenBank/DDBJ whole genome shotgun (WGS) entry which is preliminary data.</text>
</comment>
<protein>
    <submittedName>
        <fullName evidence="10">AspT/YidE/YbjL antiporter duplication domain-containing protein</fullName>
    </submittedName>
</protein>
<dbReference type="eggNOG" id="COG0569">
    <property type="taxonomic scope" value="Bacteria"/>
</dbReference>
<evidence type="ECO:0000256" key="6">
    <source>
        <dbReference type="ARBA" id="ARBA00022989"/>
    </source>
</evidence>
<dbReference type="PATRIC" id="fig|742823.3.peg.864"/>
<feature type="transmembrane region" description="Helical" evidence="8">
    <location>
        <begin position="501"/>
        <end position="522"/>
    </location>
</feature>